<comment type="caution">
    <text evidence="2">The sequence shown here is derived from an EMBL/GenBank/DDBJ whole genome shotgun (WGS) entry which is preliminary data.</text>
</comment>
<dbReference type="EMBL" id="JALPRK010000023">
    <property type="protein sequence ID" value="MCK8489363.1"/>
    <property type="molecule type" value="Genomic_DNA"/>
</dbReference>
<feature type="chain" id="PRO_5040834243" description="Copper amine oxidase-like N-terminal domain-containing protein" evidence="1">
    <location>
        <begin position="32"/>
        <end position="384"/>
    </location>
</feature>
<name>A0A9X2BRH4_9BACL</name>
<sequence length="384" mass="43655">MKLRKSWLRPTVYGVLATTLAWTMIRSTAVAAEAEFYHAYTNPNTKEAYYNAYLTTDDGQSKRKVLSRTEEGTWFALPETVIELWGGEGSPYVRVFTQGLAPTPFGEVYLDTAGDRLIGKTGYQNSPSGKFGIRKVIYFEGYSKRVAMFVKNNQNGVIRQVTDSGVWPVTYWLPDGSLLMERYSETAKQNEIVRMNPDTQETHRLFLASLLGYDEQRGELLLTYNEPTRKTHLYNVRTRKVRSVTDQEVQAFYDRVQGSAATKAPEVPDDLEADQLPVKTLEYVQEGEANLTLNGAKIALPFVFFGLDRELYIPVRPVSDRLSWEVKRSSGSNMKSYRYTVSTGTQSFQIDRSNSKVIGDRLYLKANDFTQLVSGWGIEWIPVK</sequence>
<evidence type="ECO:0008006" key="4">
    <source>
        <dbReference type="Google" id="ProtNLM"/>
    </source>
</evidence>
<keyword evidence="1" id="KW-0732">Signal</keyword>
<organism evidence="2 3">
    <name type="scientific">Paenibacillus mellifer</name>
    <dbReference type="NCBI Taxonomy" id="2937794"/>
    <lineage>
        <taxon>Bacteria</taxon>
        <taxon>Bacillati</taxon>
        <taxon>Bacillota</taxon>
        <taxon>Bacilli</taxon>
        <taxon>Bacillales</taxon>
        <taxon>Paenibacillaceae</taxon>
        <taxon>Paenibacillus</taxon>
    </lineage>
</organism>
<dbReference type="RefSeq" id="WP_248553400.1">
    <property type="nucleotide sequence ID" value="NZ_JALPRK010000023.1"/>
</dbReference>
<keyword evidence="3" id="KW-1185">Reference proteome</keyword>
<proteinExistence type="predicted"/>
<gene>
    <name evidence="2" type="ORF">M0651_19500</name>
</gene>
<dbReference type="AlphaFoldDB" id="A0A9X2BRH4"/>
<evidence type="ECO:0000256" key="1">
    <source>
        <dbReference type="SAM" id="SignalP"/>
    </source>
</evidence>
<protein>
    <recommendedName>
        <fullName evidence="4">Copper amine oxidase-like N-terminal domain-containing protein</fullName>
    </recommendedName>
</protein>
<dbReference type="Proteomes" id="UP001139534">
    <property type="component" value="Unassembled WGS sequence"/>
</dbReference>
<feature type="signal peptide" evidence="1">
    <location>
        <begin position="1"/>
        <end position="31"/>
    </location>
</feature>
<accession>A0A9X2BRH4</accession>
<evidence type="ECO:0000313" key="2">
    <source>
        <dbReference type="EMBL" id="MCK8489363.1"/>
    </source>
</evidence>
<evidence type="ECO:0000313" key="3">
    <source>
        <dbReference type="Proteomes" id="UP001139534"/>
    </source>
</evidence>
<reference evidence="2" key="1">
    <citation type="submission" date="2022-04" db="EMBL/GenBank/DDBJ databases">
        <authorList>
            <person name="Seo M.-J."/>
        </authorList>
    </citation>
    <scope>NUCLEOTIDE SEQUENCE</scope>
    <source>
        <strain evidence="2">MBLB2552</strain>
    </source>
</reference>